<evidence type="ECO:0000259" key="8">
    <source>
        <dbReference type="PROSITE" id="PS51782"/>
    </source>
</evidence>
<sequence length="394" mass="43566">MRWIDYALKKAGASTILEFQKRHGLLETGEADLVTSRRLWDYLVGYQYHRMEPRQTLYQVAQLYHTTIQAIWAGNSGMPPGGPVPGQVIRVPVECRVVPWDAPFESALEQVFLDGLHARCRWLSSEPLTKTRGGRTVWMLRLGTGPRRVMLTGGHHGNEWITSLLLWRLLEDYITAIRDEGALFGFAARGLLRRTTLCMVPLVNPDGADIACGAASPAEMEAAAAMSEHVAFPTGWKANGAGVDLNLNYPVGWEEAKAIKAAAGVTAPTARDYPGQAPLDQPESRALYDYTRRFAPHAVAAFHTQGGEIYAADRRGKIPDEALAKRLASASGYRLCDPAPESAHGGYRDWFLEEYHRPAFTIEAGHGENPLPLSDLPQLYEENLPIFALFLAMT</sequence>
<evidence type="ECO:0000256" key="1">
    <source>
        <dbReference type="ARBA" id="ARBA00001947"/>
    </source>
</evidence>
<dbReference type="Proteomes" id="UP000824258">
    <property type="component" value="Unassembled WGS sequence"/>
</dbReference>
<dbReference type="Gene3D" id="3.10.350.10">
    <property type="entry name" value="LysM domain"/>
    <property type="match status" value="1"/>
</dbReference>
<keyword evidence="6" id="KW-0482">Metalloprotease</keyword>
<dbReference type="InterPro" id="IPR034274">
    <property type="entry name" value="ENP1_M14_CPD"/>
</dbReference>
<feature type="domain" description="Peptidase M14" evidence="9">
    <location>
        <begin position="102"/>
        <end position="394"/>
    </location>
</feature>
<dbReference type="PROSITE" id="PS51782">
    <property type="entry name" value="LYSM"/>
    <property type="match status" value="1"/>
</dbReference>
<proteinExistence type="inferred from homology"/>
<comment type="similarity">
    <text evidence="2 7">Belongs to the peptidase M14 family.</text>
</comment>
<evidence type="ECO:0000256" key="4">
    <source>
        <dbReference type="ARBA" id="ARBA00022801"/>
    </source>
</evidence>
<dbReference type="SUPFAM" id="SSF53187">
    <property type="entry name" value="Zn-dependent exopeptidases"/>
    <property type="match status" value="1"/>
</dbReference>
<dbReference type="SMART" id="SM00257">
    <property type="entry name" value="LysM"/>
    <property type="match status" value="1"/>
</dbReference>
<dbReference type="PANTHER" id="PTHR11705:SF143">
    <property type="entry name" value="SLL0236 PROTEIN"/>
    <property type="match status" value="1"/>
</dbReference>
<evidence type="ECO:0000256" key="6">
    <source>
        <dbReference type="ARBA" id="ARBA00023049"/>
    </source>
</evidence>
<dbReference type="SMART" id="SM00631">
    <property type="entry name" value="Zn_pept"/>
    <property type="match status" value="1"/>
</dbReference>
<dbReference type="Pfam" id="PF01476">
    <property type="entry name" value="LysM"/>
    <property type="match status" value="1"/>
</dbReference>
<comment type="cofactor">
    <cofactor evidence="1">
        <name>Zn(2+)</name>
        <dbReference type="ChEBI" id="CHEBI:29105"/>
    </cofactor>
</comment>
<evidence type="ECO:0000313" key="10">
    <source>
        <dbReference type="EMBL" id="HIR09146.1"/>
    </source>
</evidence>
<keyword evidence="4" id="KW-0378">Hydrolase</keyword>
<dbReference type="InterPro" id="IPR000834">
    <property type="entry name" value="Peptidase_M14"/>
</dbReference>
<evidence type="ECO:0000256" key="3">
    <source>
        <dbReference type="ARBA" id="ARBA00022670"/>
    </source>
</evidence>
<protein>
    <submittedName>
        <fullName evidence="10">LysM peptidoglycan-binding domain-containing protein</fullName>
    </submittedName>
</protein>
<evidence type="ECO:0000259" key="9">
    <source>
        <dbReference type="PROSITE" id="PS52035"/>
    </source>
</evidence>
<name>A0A9D1D685_9FIRM</name>
<dbReference type="CDD" id="cd06229">
    <property type="entry name" value="M14_Endopeptidase_I"/>
    <property type="match status" value="1"/>
</dbReference>
<gene>
    <name evidence="10" type="ORF">IAA70_01945</name>
</gene>
<evidence type="ECO:0000256" key="2">
    <source>
        <dbReference type="ARBA" id="ARBA00005988"/>
    </source>
</evidence>
<dbReference type="InterPro" id="IPR018392">
    <property type="entry name" value="LysM"/>
</dbReference>
<dbReference type="InterPro" id="IPR036779">
    <property type="entry name" value="LysM_dom_sf"/>
</dbReference>
<reference evidence="10" key="2">
    <citation type="journal article" date="2021" name="PeerJ">
        <title>Extensive microbial diversity within the chicken gut microbiome revealed by metagenomics and culture.</title>
        <authorList>
            <person name="Gilroy R."/>
            <person name="Ravi A."/>
            <person name="Getino M."/>
            <person name="Pursley I."/>
            <person name="Horton D.L."/>
            <person name="Alikhan N.F."/>
            <person name="Baker D."/>
            <person name="Gharbi K."/>
            <person name="Hall N."/>
            <person name="Watson M."/>
            <person name="Adriaenssens E.M."/>
            <person name="Foster-Nyarko E."/>
            <person name="Jarju S."/>
            <person name="Secka A."/>
            <person name="Antonio M."/>
            <person name="Oren A."/>
            <person name="Chaudhuri R.R."/>
            <person name="La Ragione R."/>
            <person name="Hildebrand F."/>
            <person name="Pallen M.J."/>
        </authorList>
    </citation>
    <scope>NUCLEOTIDE SEQUENCE</scope>
    <source>
        <strain evidence="10">ChiHjej9B8-7071</strain>
    </source>
</reference>
<dbReference type="PROSITE" id="PS52035">
    <property type="entry name" value="PEPTIDASE_M14"/>
    <property type="match status" value="1"/>
</dbReference>
<dbReference type="EMBL" id="DVGD01000054">
    <property type="protein sequence ID" value="HIR09146.1"/>
    <property type="molecule type" value="Genomic_DNA"/>
</dbReference>
<keyword evidence="5" id="KW-0862">Zinc</keyword>
<dbReference type="GO" id="GO:0008270">
    <property type="term" value="F:zinc ion binding"/>
    <property type="evidence" value="ECO:0007669"/>
    <property type="project" value="InterPro"/>
</dbReference>
<dbReference type="GO" id="GO:0005615">
    <property type="term" value="C:extracellular space"/>
    <property type="evidence" value="ECO:0007669"/>
    <property type="project" value="TreeGrafter"/>
</dbReference>
<evidence type="ECO:0000256" key="5">
    <source>
        <dbReference type="ARBA" id="ARBA00022833"/>
    </source>
</evidence>
<feature type="active site" description="Proton donor/acceptor" evidence="7">
    <location>
        <position position="363"/>
    </location>
</feature>
<accession>A0A9D1D685</accession>
<dbReference type="GO" id="GO:0006508">
    <property type="term" value="P:proteolysis"/>
    <property type="evidence" value="ECO:0007669"/>
    <property type="project" value="UniProtKB-KW"/>
</dbReference>
<reference evidence="10" key="1">
    <citation type="submission" date="2020-10" db="EMBL/GenBank/DDBJ databases">
        <authorList>
            <person name="Gilroy R."/>
        </authorList>
    </citation>
    <scope>NUCLEOTIDE SEQUENCE</scope>
    <source>
        <strain evidence="10">ChiHjej9B8-7071</strain>
    </source>
</reference>
<dbReference type="PANTHER" id="PTHR11705">
    <property type="entry name" value="PROTEASE FAMILY M14 CARBOXYPEPTIDASE A,B"/>
    <property type="match status" value="1"/>
</dbReference>
<evidence type="ECO:0000256" key="7">
    <source>
        <dbReference type="PROSITE-ProRule" id="PRU01379"/>
    </source>
</evidence>
<dbReference type="Gene3D" id="3.40.630.10">
    <property type="entry name" value="Zn peptidases"/>
    <property type="match status" value="1"/>
</dbReference>
<keyword evidence="3" id="KW-0645">Protease</keyword>
<dbReference type="GO" id="GO:0004181">
    <property type="term" value="F:metallocarboxypeptidase activity"/>
    <property type="evidence" value="ECO:0007669"/>
    <property type="project" value="InterPro"/>
</dbReference>
<dbReference type="SUPFAM" id="SSF54106">
    <property type="entry name" value="LysM domain"/>
    <property type="match status" value="1"/>
</dbReference>
<dbReference type="AlphaFoldDB" id="A0A9D1D685"/>
<comment type="caution">
    <text evidence="10">The sequence shown here is derived from an EMBL/GenBank/DDBJ whole genome shotgun (WGS) entry which is preliminary data.</text>
</comment>
<organism evidence="10 11">
    <name type="scientific">Candidatus Avoscillospira stercoripullorum</name>
    <dbReference type="NCBI Taxonomy" id="2840709"/>
    <lineage>
        <taxon>Bacteria</taxon>
        <taxon>Bacillati</taxon>
        <taxon>Bacillota</taxon>
        <taxon>Clostridia</taxon>
        <taxon>Eubacteriales</taxon>
        <taxon>Oscillospiraceae</taxon>
        <taxon>Oscillospiraceae incertae sedis</taxon>
        <taxon>Candidatus Avoscillospira</taxon>
    </lineage>
</organism>
<evidence type="ECO:0000313" key="11">
    <source>
        <dbReference type="Proteomes" id="UP000824258"/>
    </source>
</evidence>
<feature type="domain" description="LysM" evidence="8">
    <location>
        <begin position="47"/>
        <end position="91"/>
    </location>
</feature>
<dbReference type="Pfam" id="PF00246">
    <property type="entry name" value="Peptidase_M14"/>
    <property type="match status" value="1"/>
</dbReference>